<protein>
    <recommendedName>
        <fullName evidence="3">Profilin</fullName>
    </recommendedName>
</protein>
<dbReference type="SUPFAM" id="SSF55770">
    <property type="entry name" value="Profilin (actin-binding protein)"/>
    <property type="match status" value="1"/>
</dbReference>
<comment type="caution">
    <text evidence="1">The sequence shown here is derived from an EMBL/GenBank/DDBJ whole genome shotgun (WGS) entry which is preliminary data.</text>
</comment>
<accession>A0AAU9JKE8</accession>
<dbReference type="InterPro" id="IPR036140">
    <property type="entry name" value="PFN_sf"/>
</dbReference>
<keyword evidence="2" id="KW-1185">Reference proteome</keyword>
<name>A0AAU9JKE8_9CILI</name>
<dbReference type="Proteomes" id="UP001162131">
    <property type="component" value="Unassembled WGS sequence"/>
</dbReference>
<reference evidence="1" key="1">
    <citation type="submission" date="2021-09" db="EMBL/GenBank/DDBJ databases">
        <authorList>
            <consortium name="AG Swart"/>
            <person name="Singh M."/>
            <person name="Singh A."/>
            <person name="Seah K."/>
            <person name="Emmerich C."/>
        </authorList>
    </citation>
    <scope>NUCLEOTIDE SEQUENCE</scope>
    <source>
        <strain evidence="1">ATCC30299</strain>
    </source>
</reference>
<dbReference type="InterPro" id="IPR048278">
    <property type="entry name" value="PFN"/>
</dbReference>
<dbReference type="Pfam" id="PF00235">
    <property type="entry name" value="Profilin"/>
    <property type="match status" value="1"/>
</dbReference>
<evidence type="ECO:0000313" key="2">
    <source>
        <dbReference type="Proteomes" id="UP001162131"/>
    </source>
</evidence>
<proteinExistence type="predicted"/>
<evidence type="ECO:0000313" key="1">
    <source>
        <dbReference type="EMBL" id="CAG9324979.1"/>
    </source>
</evidence>
<evidence type="ECO:0008006" key="3">
    <source>
        <dbReference type="Google" id="ProtNLM"/>
    </source>
</evidence>
<gene>
    <name evidence="1" type="ORF">BSTOLATCC_MIC37725</name>
</gene>
<dbReference type="Gene3D" id="3.30.450.30">
    <property type="entry name" value="Dynein light chain 2a, cytoplasmic"/>
    <property type="match status" value="1"/>
</dbReference>
<sequence length="166" mass="18752">MQWDKEIYNNLIICYTPARGLITNCVEQAAAISCQHYRILESTPNFRLENYQVDVQKEDGDSKERVDVNEAQILDEILSTGKTDCKAGIMINREKYKIISYDAYFKTAYLSKSNGGACAIKTNQTIVFASWNKDLVTGGVRSFHQNASFCNERCRKFAQSLVAVGL</sequence>
<dbReference type="EMBL" id="CAJZBQ010000037">
    <property type="protein sequence ID" value="CAG9324979.1"/>
    <property type="molecule type" value="Genomic_DNA"/>
</dbReference>
<dbReference type="AlphaFoldDB" id="A0AAU9JKE8"/>
<dbReference type="GO" id="GO:0003779">
    <property type="term" value="F:actin binding"/>
    <property type="evidence" value="ECO:0007669"/>
    <property type="project" value="InterPro"/>
</dbReference>
<organism evidence="1 2">
    <name type="scientific">Blepharisma stoltei</name>
    <dbReference type="NCBI Taxonomy" id="1481888"/>
    <lineage>
        <taxon>Eukaryota</taxon>
        <taxon>Sar</taxon>
        <taxon>Alveolata</taxon>
        <taxon>Ciliophora</taxon>
        <taxon>Postciliodesmatophora</taxon>
        <taxon>Heterotrichea</taxon>
        <taxon>Heterotrichida</taxon>
        <taxon>Blepharismidae</taxon>
        <taxon>Blepharisma</taxon>
    </lineage>
</organism>